<dbReference type="Gene3D" id="3.80.20.20">
    <property type="entry name" value="Receptor L-domain"/>
    <property type="match status" value="1"/>
</dbReference>
<proteinExistence type="predicted"/>
<dbReference type="PANTHER" id="PTHR21662:SF59">
    <property type="entry name" value="RECEPTOR PROTEIN-TYROSINE KINASE"/>
    <property type="match status" value="1"/>
</dbReference>
<sequence length="196" mass="21640">MDSAHSIYTILPPPANSPPTVLRYSEGLLSIKLLASPMLSYPKYLQTSKRSKALFRYGTLNKSLSIVNNSRLTSLDLPSLVKSNGKLEIVNNPVLNLRSQCSTFHSAFFNRRSVSGNEFDCGCDLIVPFKWSSVKNFPTGCVVLYGNLVLEGSAPPVEVLYRMSAVTKLYGNLEVKQTNLETLGFLQNLEEIESGT</sequence>
<dbReference type="SUPFAM" id="SSF52058">
    <property type="entry name" value="L domain-like"/>
    <property type="match status" value="2"/>
</dbReference>
<reference evidence="2" key="2">
    <citation type="submission" date="2022-06" db="UniProtKB">
        <authorList>
            <consortium name="EnsemblMetazoa"/>
        </authorList>
    </citation>
    <scope>IDENTIFICATION</scope>
    <source>
        <strain evidence="2">DF5081</strain>
    </source>
</reference>
<dbReference type="Pfam" id="PF01030">
    <property type="entry name" value="Recep_L_domain"/>
    <property type="match status" value="1"/>
</dbReference>
<accession>A0A8R1EAQ8</accession>
<protein>
    <submittedName>
        <fullName evidence="2">Recep_L_domain domain-containing protein</fullName>
    </submittedName>
</protein>
<dbReference type="InterPro" id="IPR053079">
    <property type="entry name" value="SPS2_domain"/>
</dbReference>
<dbReference type="AlphaFoldDB" id="A0A8R1EAQ8"/>
<keyword evidence="3" id="KW-1185">Reference proteome</keyword>
<dbReference type="InterPro" id="IPR000494">
    <property type="entry name" value="Rcpt_L-dom"/>
</dbReference>
<evidence type="ECO:0000313" key="3">
    <source>
        <dbReference type="Proteomes" id="UP000005237"/>
    </source>
</evidence>
<dbReference type="PANTHER" id="PTHR21662">
    <property type="entry name" value="RECEPTOR PROTEIN-TYROSINE KINASE"/>
    <property type="match status" value="1"/>
</dbReference>
<dbReference type="EnsemblMetazoa" id="CJA31395a.1">
    <property type="protein sequence ID" value="CJA31395a.1"/>
    <property type="gene ID" value="WBGene00207242"/>
</dbReference>
<name>A0A8R1EAQ8_CAEJA</name>
<dbReference type="InterPro" id="IPR036941">
    <property type="entry name" value="Rcpt_L-dom_sf"/>
</dbReference>
<feature type="domain" description="Receptor L-domain" evidence="1">
    <location>
        <begin position="140"/>
        <end position="194"/>
    </location>
</feature>
<organism evidence="2 3">
    <name type="scientific">Caenorhabditis japonica</name>
    <dbReference type="NCBI Taxonomy" id="281687"/>
    <lineage>
        <taxon>Eukaryota</taxon>
        <taxon>Metazoa</taxon>
        <taxon>Ecdysozoa</taxon>
        <taxon>Nematoda</taxon>
        <taxon>Chromadorea</taxon>
        <taxon>Rhabditida</taxon>
        <taxon>Rhabditina</taxon>
        <taxon>Rhabditomorpha</taxon>
        <taxon>Rhabditoidea</taxon>
        <taxon>Rhabditidae</taxon>
        <taxon>Peloderinae</taxon>
        <taxon>Caenorhabditis</taxon>
    </lineage>
</organism>
<evidence type="ECO:0000259" key="1">
    <source>
        <dbReference type="Pfam" id="PF01030"/>
    </source>
</evidence>
<dbReference type="Proteomes" id="UP000005237">
    <property type="component" value="Unassembled WGS sequence"/>
</dbReference>
<evidence type="ECO:0000313" key="2">
    <source>
        <dbReference type="EnsemblMetazoa" id="CJA31395a.1"/>
    </source>
</evidence>
<reference evidence="3" key="1">
    <citation type="submission" date="2010-08" db="EMBL/GenBank/DDBJ databases">
        <authorList>
            <consortium name="Caenorhabditis japonica Sequencing Consortium"/>
            <person name="Wilson R.K."/>
        </authorList>
    </citation>
    <scope>NUCLEOTIDE SEQUENCE [LARGE SCALE GENOMIC DNA]</scope>
    <source>
        <strain evidence="3">DF5081</strain>
    </source>
</reference>